<organism evidence="1">
    <name type="scientific">Lepeophtheirus salmonis</name>
    <name type="common">Salmon louse</name>
    <name type="synonym">Caligus salmonis</name>
    <dbReference type="NCBI Taxonomy" id="72036"/>
    <lineage>
        <taxon>Eukaryota</taxon>
        <taxon>Metazoa</taxon>
        <taxon>Ecdysozoa</taxon>
        <taxon>Arthropoda</taxon>
        <taxon>Crustacea</taxon>
        <taxon>Multicrustacea</taxon>
        <taxon>Hexanauplia</taxon>
        <taxon>Copepoda</taxon>
        <taxon>Siphonostomatoida</taxon>
        <taxon>Caligidae</taxon>
        <taxon>Lepeophtheirus</taxon>
    </lineage>
</organism>
<dbReference type="EMBL" id="HACA01025692">
    <property type="protein sequence ID" value="CDW43053.1"/>
    <property type="molecule type" value="Transcribed_RNA"/>
</dbReference>
<dbReference type="AlphaFoldDB" id="A0A0K2UXQ5"/>
<reference evidence="1" key="1">
    <citation type="submission" date="2014-05" db="EMBL/GenBank/DDBJ databases">
        <authorList>
            <person name="Chronopoulou M."/>
        </authorList>
    </citation>
    <scope>NUCLEOTIDE SEQUENCE</scope>
    <source>
        <tissue evidence="1">Whole organism</tissue>
    </source>
</reference>
<protein>
    <submittedName>
        <fullName evidence="1">Uncharacterized protein</fullName>
    </submittedName>
</protein>
<evidence type="ECO:0000313" key="1">
    <source>
        <dbReference type="EMBL" id="CDW43053.1"/>
    </source>
</evidence>
<accession>A0A0K2UXQ5</accession>
<proteinExistence type="predicted"/>
<sequence>MRLNLWKPKYNYRLCSKHFEEIRNSNSQVTQHCLNI</sequence>
<name>A0A0K2UXQ5_LEPSM</name>